<protein>
    <recommendedName>
        <fullName evidence="1">F-box domain-containing protein</fullName>
    </recommendedName>
</protein>
<evidence type="ECO:0000259" key="1">
    <source>
        <dbReference type="PROSITE" id="PS50181"/>
    </source>
</evidence>
<keyword evidence="3" id="KW-1185">Reference proteome</keyword>
<dbReference type="SUPFAM" id="SSF81383">
    <property type="entry name" value="F-box domain"/>
    <property type="match status" value="1"/>
</dbReference>
<evidence type="ECO:0000313" key="2">
    <source>
        <dbReference type="EMBL" id="KAE8332176.1"/>
    </source>
</evidence>
<dbReference type="Proteomes" id="UP000325945">
    <property type="component" value="Unassembled WGS sequence"/>
</dbReference>
<feature type="domain" description="F-box" evidence="1">
    <location>
        <begin position="117"/>
        <end position="163"/>
    </location>
</feature>
<dbReference type="EMBL" id="ML741766">
    <property type="protein sequence ID" value="KAE8332176.1"/>
    <property type="molecule type" value="Genomic_DNA"/>
</dbReference>
<evidence type="ECO:0000313" key="3">
    <source>
        <dbReference type="Proteomes" id="UP000325945"/>
    </source>
</evidence>
<dbReference type="InterPro" id="IPR036047">
    <property type="entry name" value="F-box-like_dom_sf"/>
</dbReference>
<proteinExistence type="predicted"/>
<name>A0A5N6XIG5_9EURO</name>
<dbReference type="PROSITE" id="PS50181">
    <property type="entry name" value="FBOX"/>
    <property type="match status" value="1"/>
</dbReference>
<sequence>MVTGIPWTKRTRAHLYLFHELCWQRLLGHFGPGEFHLGCLYQAFECLPLPRGDRADYLTPLSRGGLDLRIPEVQKHIVPNGHFGLPRLEELLRFARNPPKPLDSSVEDPGYFSQLTTDCFHVLPIEVLEFIAVLLSTRDFLSLRHASRTMAVLFWSSTFWRTRFDINGERGFLLPIVREFTKPWRRREIDWRLLYHCTCKLSCSEYFQLEIWVWAELRWLRDTSLAIHSGKGRPLDFRGDALYHYHNTAYRDTHVESIELASSLSKIAISAVQEDAGDVCITGMEFIFHDRPSAMLGYSIPGAKQATAQTCQSGWNAHTDWPYPGIRVTIDVNDFRGIACLDSPDGIRGVSIIQGSNVWQRDLQRQQWCQYCVGDDVYSYIIAPRHASSISLDEAKHVIALVDVSR</sequence>
<dbReference type="InterPro" id="IPR001810">
    <property type="entry name" value="F-box_dom"/>
</dbReference>
<gene>
    <name evidence="2" type="ORF">BDV39DRAFT_189280</name>
</gene>
<dbReference type="AlphaFoldDB" id="A0A5N6XIG5"/>
<reference evidence="3" key="1">
    <citation type="submission" date="2019-04" db="EMBL/GenBank/DDBJ databases">
        <title>Friends and foes A comparative genomics studyof 23 Aspergillus species from section Flavi.</title>
        <authorList>
            <consortium name="DOE Joint Genome Institute"/>
            <person name="Kjaerbolling I."/>
            <person name="Vesth T."/>
            <person name="Frisvad J.C."/>
            <person name="Nybo J.L."/>
            <person name="Theobald S."/>
            <person name="Kildgaard S."/>
            <person name="Isbrandt T."/>
            <person name="Kuo A."/>
            <person name="Sato A."/>
            <person name="Lyhne E.K."/>
            <person name="Kogle M.E."/>
            <person name="Wiebenga A."/>
            <person name="Kun R.S."/>
            <person name="Lubbers R.J."/>
            <person name="Makela M.R."/>
            <person name="Barry K."/>
            <person name="Chovatia M."/>
            <person name="Clum A."/>
            <person name="Daum C."/>
            <person name="Haridas S."/>
            <person name="He G."/>
            <person name="LaButti K."/>
            <person name="Lipzen A."/>
            <person name="Mondo S."/>
            <person name="Riley R."/>
            <person name="Salamov A."/>
            <person name="Simmons B.A."/>
            <person name="Magnuson J.K."/>
            <person name="Henrissat B."/>
            <person name="Mortensen U.H."/>
            <person name="Larsen T.O."/>
            <person name="Devries R.P."/>
            <person name="Grigoriev I.V."/>
            <person name="Machida M."/>
            <person name="Baker S.E."/>
            <person name="Andersen M.R."/>
        </authorList>
    </citation>
    <scope>NUCLEOTIDE SEQUENCE [LARGE SCALE GENOMIC DNA]</scope>
    <source>
        <strain evidence="3">CBS 130017</strain>
    </source>
</reference>
<accession>A0A5N6XIG5</accession>
<organism evidence="2 3">
    <name type="scientific">Aspergillus sergii</name>
    <dbReference type="NCBI Taxonomy" id="1034303"/>
    <lineage>
        <taxon>Eukaryota</taxon>
        <taxon>Fungi</taxon>
        <taxon>Dikarya</taxon>
        <taxon>Ascomycota</taxon>
        <taxon>Pezizomycotina</taxon>
        <taxon>Eurotiomycetes</taxon>
        <taxon>Eurotiomycetidae</taxon>
        <taxon>Eurotiales</taxon>
        <taxon>Aspergillaceae</taxon>
        <taxon>Aspergillus</taxon>
        <taxon>Aspergillus subgen. Circumdati</taxon>
    </lineage>
</organism>